<evidence type="ECO:0000256" key="4">
    <source>
        <dbReference type="ARBA" id="ARBA00023235"/>
    </source>
</evidence>
<keyword evidence="5" id="KW-0486">Methionine biosynthesis</keyword>
<feature type="active site" description="Proton donor" evidence="5">
    <location>
        <position position="248"/>
    </location>
</feature>
<dbReference type="PANTHER" id="PTHR43475">
    <property type="entry name" value="METHYLTHIORIBOSE-1-PHOSPHATE ISOMERASE"/>
    <property type="match status" value="1"/>
</dbReference>
<sequence length="367" mass="40486">MLLSLEAIRYKNNKFEILNQLLLPQEFIYEDCSSVEQGFSAIKTMKVRGAPAIAISAALCLAIELKNLKSKLNLVETKKYIFEKLDYLCESRPTAVNLFKMADEMKSILQNELIHLENDIAGGESLKNLFIKKAEELLQIDISDNMSIGHFGAECFAKQSQVKILTHCNTGSLATAGYGTALGIIRTLHSQGKLEHAYACETRPYNQGARLTAFELVYEKISATLISDSMASFLMKEKGIHGVVVGADRVVANGDTANKIGTYQLAIAAKYHNIPFYVAAPSTSIDCNKKSGKEITIEERPKKELTHINNIQIAADGINVWNPSFDITPATLITGIVTELGVIPKNTIGEFDVSEFLEKKKKLSSLF</sequence>
<dbReference type="AlphaFoldDB" id="A0A833JCV4"/>
<accession>A0A833JCV4</accession>
<dbReference type="Pfam" id="PF01008">
    <property type="entry name" value="IF-2B"/>
    <property type="match status" value="1"/>
</dbReference>
<evidence type="ECO:0000313" key="7">
    <source>
        <dbReference type="Proteomes" id="UP000442694"/>
    </source>
</evidence>
<comment type="subcellular location">
    <subcellularLocation>
        <location evidence="1">Cytoplasm</location>
    </subcellularLocation>
</comment>
<dbReference type="GO" id="GO:0019509">
    <property type="term" value="P:L-methionine salvage from methylthioadenosine"/>
    <property type="evidence" value="ECO:0007669"/>
    <property type="project" value="UniProtKB-UniRule"/>
</dbReference>
<feature type="site" description="Transition state stabilizer" evidence="5">
    <location>
        <position position="168"/>
    </location>
</feature>
<evidence type="ECO:0000256" key="2">
    <source>
        <dbReference type="ARBA" id="ARBA00022490"/>
    </source>
</evidence>
<comment type="catalytic activity">
    <reaction evidence="5">
        <text>5-(methylsulfanyl)-alpha-D-ribose 1-phosphate = 5-(methylsulfanyl)-D-ribulose 1-phosphate</text>
        <dbReference type="Rhea" id="RHEA:19989"/>
        <dbReference type="ChEBI" id="CHEBI:58533"/>
        <dbReference type="ChEBI" id="CHEBI:58548"/>
        <dbReference type="EC" id="5.3.1.23"/>
    </reaction>
</comment>
<name>A0A833JCV4_9BACT</name>
<keyword evidence="7" id="KW-1185">Reference proteome</keyword>
<dbReference type="NCBIfam" id="TIGR00512">
    <property type="entry name" value="salvage_mtnA"/>
    <property type="match status" value="1"/>
</dbReference>
<dbReference type="InterPro" id="IPR011559">
    <property type="entry name" value="Initiation_fac_2B_a/b/d"/>
</dbReference>
<proteinExistence type="inferred from homology"/>
<dbReference type="PANTHER" id="PTHR43475:SF1">
    <property type="entry name" value="METHYLTHIORIBOSE-1-PHOSPHATE ISOMERASE"/>
    <property type="match status" value="1"/>
</dbReference>
<dbReference type="InterPro" id="IPR042529">
    <property type="entry name" value="IF_2B-like_C"/>
</dbReference>
<feature type="binding site" evidence="5">
    <location>
        <position position="207"/>
    </location>
    <ligand>
        <name>substrate</name>
    </ligand>
</feature>
<feature type="binding site" evidence="5">
    <location>
        <begin position="258"/>
        <end position="259"/>
    </location>
    <ligand>
        <name>substrate</name>
    </ligand>
</feature>
<dbReference type="GO" id="GO:0005737">
    <property type="term" value="C:cytoplasm"/>
    <property type="evidence" value="ECO:0007669"/>
    <property type="project" value="UniProtKB-SubCell"/>
</dbReference>
<keyword evidence="2" id="KW-0963">Cytoplasm</keyword>
<dbReference type="EMBL" id="WFLN01000012">
    <property type="protein sequence ID" value="KAB8027437.1"/>
    <property type="molecule type" value="Genomic_DNA"/>
</dbReference>
<dbReference type="FunFam" id="3.40.50.10470:FF:000003">
    <property type="entry name" value="Methylthioribose-1-phosphate isomerase"/>
    <property type="match status" value="1"/>
</dbReference>
<comment type="caution">
    <text evidence="6">The sequence shown here is derived from an EMBL/GenBank/DDBJ whole genome shotgun (WGS) entry which is preliminary data.</text>
</comment>
<evidence type="ECO:0000256" key="1">
    <source>
        <dbReference type="ARBA" id="ARBA00004496"/>
    </source>
</evidence>
<feature type="binding site" evidence="5">
    <location>
        <position position="92"/>
    </location>
    <ligand>
        <name>substrate</name>
    </ligand>
</feature>
<dbReference type="EC" id="5.3.1.23" evidence="5"/>
<dbReference type="Gene3D" id="1.20.120.420">
    <property type="entry name" value="translation initiation factor eif-2b, domain 1"/>
    <property type="match status" value="1"/>
</dbReference>
<dbReference type="Proteomes" id="UP000442694">
    <property type="component" value="Unassembled WGS sequence"/>
</dbReference>
<dbReference type="NCBIfam" id="NF004326">
    <property type="entry name" value="PRK05720.1"/>
    <property type="match status" value="1"/>
</dbReference>
<dbReference type="GO" id="GO:0046523">
    <property type="term" value="F:S-methyl-5-thioribose-1-phosphate isomerase activity"/>
    <property type="evidence" value="ECO:0007669"/>
    <property type="project" value="UniProtKB-UniRule"/>
</dbReference>
<dbReference type="InterPro" id="IPR037171">
    <property type="entry name" value="NagB/RpiA_transferase-like"/>
</dbReference>
<dbReference type="FunFam" id="1.20.120.420:FF:000003">
    <property type="entry name" value="Methylthioribose-1-phosphate isomerase"/>
    <property type="match status" value="1"/>
</dbReference>
<dbReference type="NCBIfam" id="TIGR00524">
    <property type="entry name" value="eIF-2B_rel"/>
    <property type="match status" value="1"/>
</dbReference>
<reference evidence="6 7" key="1">
    <citation type="submission" date="2019-10" db="EMBL/GenBank/DDBJ databases">
        <title>New genus of Silvanigrellaceae.</title>
        <authorList>
            <person name="Pitt A."/>
            <person name="Hahn M.W."/>
        </authorList>
    </citation>
    <scope>NUCLEOTIDE SEQUENCE [LARGE SCALE GENOMIC DNA]</scope>
    <source>
        <strain evidence="6 7">33A1-SZDP</strain>
    </source>
</reference>
<keyword evidence="3 5" id="KW-0028">Amino-acid biosynthesis</keyword>
<dbReference type="HAMAP" id="MF_01678">
    <property type="entry name" value="Salvage_MtnA"/>
    <property type="match status" value="1"/>
</dbReference>
<dbReference type="InterPro" id="IPR005251">
    <property type="entry name" value="IF-M1Pi"/>
</dbReference>
<evidence type="ECO:0000256" key="3">
    <source>
        <dbReference type="ARBA" id="ARBA00022605"/>
    </source>
</evidence>
<comment type="function">
    <text evidence="5">Catalyzes the interconversion of methylthioribose-1-phosphate (MTR-1-P) into methylthioribulose-1-phosphate (MTRu-1-P).</text>
</comment>
<evidence type="ECO:0000313" key="6">
    <source>
        <dbReference type="EMBL" id="KAB8027437.1"/>
    </source>
</evidence>
<comment type="pathway">
    <text evidence="5">Amino-acid biosynthesis; L-methionine biosynthesis via salvage pathway; L-methionine from S-methyl-5-thio-alpha-D-ribose 1-phosphate: step 1/6.</text>
</comment>
<keyword evidence="4 5" id="KW-0413">Isomerase</keyword>
<protein>
    <recommendedName>
        <fullName evidence="5">Methylthioribose-1-phosphate isomerase</fullName>
        <shortName evidence="5">M1Pi</shortName>
        <shortName evidence="5">MTR-1-P isomerase</shortName>
        <ecNumber evidence="5">5.3.1.23</ecNumber>
    </recommendedName>
    <alternativeName>
        <fullName evidence="5">S-methyl-5-thioribose-1-phosphate isomerase</fullName>
    </alternativeName>
</protein>
<dbReference type="SUPFAM" id="SSF100950">
    <property type="entry name" value="NagB/RpiA/CoA transferase-like"/>
    <property type="match status" value="1"/>
</dbReference>
<feature type="binding site" evidence="5">
    <location>
        <begin position="48"/>
        <end position="50"/>
    </location>
    <ligand>
        <name>substrate</name>
    </ligand>
</feature>
<evidence type="ECO:0000256" key="5">
    <source>
        <dbReference type="HAMAP-Rule" id="MF_01678"/>
    </source>
</evidence>
<gene>
    <name evidence="5 6" type="primary">mtnA</name>
    <name evidence="6" type="ORF">GCL57_14425</name>
</gene>
<dbReference type="InterPro" id="IPR027363">
    <property type="entry name" value="M1Pi_N"/>
</dbReference>
<organism evidence="6 7">
    <name type="scientific">Fluviispira multicolorata</name>
    <dbReference type="NCBI Taxonomy" id="2654512"/>
    <lineage>
        <taxon>Bacteria</taxon>
        <taxon>Pseudomonadati</taxon>
        <taxon>Bdellovibrionota</taxon>
        <taxon>Oligoflexia</taxon>
        <taxon>Silvanigrellales</taxon>
        <taxon>Silvanigrellaceae</taxon>
        <taxon>Fluviispira</taxon>
    </lineage>
</organism>
<dbReference type="InterPro" id="IPR000649">
    <property type="entry name" value="IF-2B-related"/>
</dbReference>
<dbReference type="UniPathway" id="UPA00904">
    <property type="reaction ID" value="UER00874"/>
</dbReference>
<comment type="similarity">
    <text evidence="5">Belongs to the EIF-2B alpha/beta/delta subunits family. MtnA subfamily.</text>
</comment>
<dbReference type="Gene3D" id="3.40.50.10470">
    <property type="entry name" value="Translation initiation factor eif-2b, domain 2"/>
    <property type="match status" value="1"/>
</dbReference>